<dbReference type="Proteomes" id="UP001280121">
    <property type="component" value="Unassembled WGS sequence"/>
</dbReference>
<keyword evidence="2" id="KW-1185">Reference proteome</keyword>
<accession>A0AAE0CMC0</accession>
<dbReference type="AlphaFoldDB" id="A0AAE0CMC0"/>
<name>A0AAE0CMC0_9ROSI</name>
<gene>
    <name evidence="1" type="ORF">Ddye_009507</name>
</gene>
<proteinExistence type="predicted"/>
<organism evidence="1 2">
    <name type="scientific">Dipteronia dyeriana</name>
    <dbReference type="NCBI Taxonomy" id="168575"/>
    <lineage>
        <taxon>Eukaryota</taxon>
        <taxon>Viridiplantae</taxon>
        <taxon>Streptophyta</taxon>
        <taxon>Embryophyta</taxon>
        <taxon>Tracheophyta</taxon>
        <taxon>Spermatophyta</taxon>
        <taxon>Magnoliopsida</taxon>
        <taxon>eudicotyledons</taxon>
        <taxon>Gunneridae</taxon>
        <taxon>Pentapetalae</taxon>
        <taxon>rosids</taxon>
        <taxon>malvids</taxon>
        <taxon>Sapindales</taxon>
        <taxon>Sapindaceae</taxon>
        <taxon>Hippocastanoideae</taxon>
        <taxon>Acereae</taxon>
        <taxon>Dipteronia</taxon>
    </lineage>
</organism>
<sequence>MVFEGSLKTEEELKKRIPKGTAAWIAVRTRCMDRGTRSGQFQPRVANRDPDHSDIIFCTAIGSCKGRHRGYLGILGKDLVNVVRVVWG</sequence>
<reference evidence="1" key="1">
    <citation type="journal article" date="2023" name="Plant J.">
        <title>Genome sequences and population genomics provide insights into the demographic history, inbreeding, and mutation load of two 'living fossil' tree species of Dipteronia.</title>
        <authorList>
            <person name="Feng Y."/>
            <person name="Comes H.P."/>
            <person name="Chen J."/>
            <person name="Zhu S."/>
            <person name="Lu R."/>
            <person name="Zhang X."/>
            <person name="Li P."/>
            <person name="Qiu J."/>
            <person name="Olsen K.M."/>
            <person name="Qiu Y."/>
        </authorList>
    </citation>
    <scope>NUCLEOTIDE SEQUENCE</scope>
    <source>
        <strain evidence="1">KIB01</strain>
    </source>
</reference>
<comment type="caution">
    <text evidence="1">The sequence shown here is derived from an EMBL/GenBank/DDBJ whole genome shotgun (WGS) entry which is preliminary data.</text>
</comment>
<dbReference type="EMBL" id="JANJYI010000003">
    <property type="protein sequence ID" value="KAK2656455.1"/>
    <property type="molecule type" value="Genomic_DNA"/>
</dbReference>
<evidence type="ECO:0000313" key="2">
    <source>
        <dbReference type="Proteomes" id="UP001280121"/>
    </source>
</evidence>
<protein>
    <submittedName>
        <fullName evidence="1">Uncharacterized protein</fullName>
    </submittedName>
</protein>
<evidence type="ECO:0000313" key="1">
    <source>
        <dbReference type="EMBL" id="KAK2656455.1"/>
    </source>
</evidence>